<evidence type="ECO:0000313" key="3">
    <source>
        <dbReference type="EMBL" id="SDD56311.1"/>
    </source>
</evidence>
<organism evidence="3 4">
    <name type="scientific">Kordiimonas lacus</name>
    <dbReference type="NCBI Taxonomy" id="637679"/>
    <lineage>
        <taxon>Bacteria</taxon>
        <taxon>Pseudomonadati</taxon>
        <taxon>Pseudomonadota</taxon>
        <taxon>Alphaproteobacteria</taxon>
        <taxon>Kordiimonadales</taxon>
        <taxon>Kordiimonadaceae</taxon>
        <taxon>Kordiimonas</taxon>
    </lineage>
</organism>
<dbReference type="OrthoDB" id="10009249at2"/>
<gene>
    <name evidence="3" type="ORF">SAMN04488071_0833</name>
</gene>
<sequence>MWMTPKQKRRAAAALGIAASSLVIAGASHAMIAMAGGDEQTEQAEKAEKNKRTIRVVRSGDSKVEVHKKGHRTVLATSDRKAFEKEQQEALEKARAALNEVTERLMKAKSKSEVQALKAAQKGLEAAIISLEERRMRHVIVAPSRIEIARIESEALAEALTDLSESEAELSEMRVELKDEIAEARREIEEALGDLELELDIDGDIRTLRIESLKSAQLSLEEMEKHHLEALKQAEADIKRERERIEQRLREREAEANKKDG</sequence>
<dbReference type="STRING" id="637679.GCA_001550055_02548"/>
<keyword evidence="4" id="KW-1185">Reference proteome</keyword>
<reference evidence="3 4" key="1">
    <citation type="submission" date="2016-10" db="EMBL/GenBank/DDBJ databases">
        <authorList>
            <person name="de Groot N.N."/>
        </authorList>
    </citation>
    <scope>NUCLEOTIDE SEQUENCE [LARGE SCALE GENOMIC DNA]</scope>
    <source>
        <strain evidence="3 4">CGMCC 1.9109</strain>
    </source>
</reference>
<feature type="chain" id="PRO_5010183227" evidence="2">
    <location>
        <begin position="36"/>
        <end position="261"/>
    </location>
</feature>
<dbReference type="EMBL" id="FNAK01000002">
    <property type="protein sequence ID" value="SDD56311.1"/>
    <property type="molecule type" value="Genomic_DNA"/>
</dbReference>
<proteinExistence type="predicted"/>
<protein>
    <submittedName>
        <fullName evidence="3">Uncharacterized protein</fullName>
    </submittedName>
</protein>
<evidence type="ECO:0000256" key="2">
    <source>
        <dbReference type="SAM" id="SignalP"/>
    </source>
</evidence>
<keyword evidence="1" id="KW-0175">Coiled coil</keyword>
<dbReference type="Proteomes" id="UP000183685">
    <property type="component" value="Unassembled WGS sequence"/>
</dbReference>
<feature type="coiled-coil region" evidence="1">
    <location>
        <begin position="80"/>
        <end position="258"/>
    </location>
</feature>
<evidence type="ECO:0000313" key="4">
    <source>
        <dbReference type="Proteomes" id="UP000183685"/>
    </source>
</evidence>
<keyword evidence="2" id="KW-0732">Signal</keyword>
<feature type="signal peptide" evidence="2">
    <location>
        <begin position="1"/>
        <end position="35"/>
    </location>
</feature>
<evidence type="ECO:0000256" key="1">
    <source>
        <dbReference type="SAM" id="Coils"/>
    </source>
</evidence>
<dbReference type="AlphaFoldDB" id="A0A1G6VRY7"/>
<name>A0A1G6VRY7_9PROT</name>
<accession>A0A1G6VRY7</accession>
<dbReference type="RefSeq" id="WP_068305629.1">
    <property type="nucleotide sequence ID" value="NZ_FNAK01000002.1"/>
</dbReference>